<dbReference type="Proteomes" id="UP000433876">
    <property type="component" value="Unassembled WGS sequence"/>
</dbReference>
<proteinExistence type="predicted"/>
<evidence type="ECO:0000313" key="2">
    <source>
        <dbReference type="Proteomes" id="UP000433876"/>
    </source>
</evidence>
<accession>A0A8S8ZCN8</accession>
<dbReference type="EMBL" id="NMPR01000190">
    <property type="protein sequence ID" value="KAA8628344.1"/>
    <property type="molecule type" value="Genomic_DNA"/>
</dbReference>
<comment type="caution">
    <text evidence="1">The sequence shown here is derived from an EMBL/GenBank/DDBJ whole genome shotgun (WGS) entry which is preliminary data.</text>
</comment>
<sequence length="125" mass="13824">MHRTSPTEVPSPEVFPGIRVSTANTDEAVLSALPQGAGDPGNVTNGMKYMVPRRRLSSNGGADVRGVIKYLPRKESIISELQTFDILDMPHDRFNHPVMILSKGWEEDTEVVRVCLVGRSRFSSD</sequence>
<protein>
    <submittedName>
        <fullName evidence="1">Uncharacterized protein</fullName>
    </submittedName>
</protein>
<gene>
    <name evidence="1" type="ORF">SMACR_08227</name>
</gene>
<dbReference type="AlphaFoldDB" id="A0A8S8ZCN8"/>
<organism evidence="1 2">
    <name type="scientific">Sordaria macrospora</name>
    <dbReference type="NCBI Taxonomy" id="5147"/>
    <lineage>
        <taxon>Eukaryota</taxon>
        <taxon>Fungi</taxon>
        <taxon>Dikarya</taxon>
        <taxon>Ascomycota</taxon>
        <taxon>Pezizomycotina</taxon>
        <taxon>Sordariomycetes</taxon>
        <taxon>Sordariomycetidae</taxon>
        <taxon>Sordariales</taxon>
        <taxon>Sordariaceae</taxon>
        <taxon>Sordaria</taxon>
    </lineage>
</organism>
<dbReference type="VEuPathDB" id="FungiDB:SMAC_08227"/>
<name>A0A8S8ZCN8_SORMA</name>
<reference evidence="1 2" key="1">
    <citation type="submission" date="2017-07" db="EMBL/GenBank/DDBJ databases">
        <title>Genome sequence of the Sordaria macrospora wild type strain R19027.</title>
        <authorList>
            <person name="Nowrousian M."/>
            <person name="Teichert I."/>
            <person name="Kueck U."/>
        </authorList>
    </citation>
    <scope>NUCLEOTIDE SEQUENCE [LARGE SCALE GENOMIC DNA]</scope>
    <source>
        <strain evidence="1 2">R19027</strain>
        <tissue evidence="1">Mycelium</tissue>
    </source>
</reference>
<evidence type="ECO:0000313" key="1">
    <source>
        <dbReference type="EMBL" id="KAA8628344.1"/>
    </source>
</evidence>